<proteinExistence type="predicted"/>
<keyword evidence="1" id="KW-0472">Membrane</keyword>
<reference evidence="3" key="1">
    <citation type="journal article" date="2020" name="Stud. Mycol.">
        <title>101 Dothideomycetes genomes: a test case for predicting lifestyles and emergence of pathogens.</title>
        <authorList>
            <person name="Haridas S."/>
            <person name="Albert R."/>
            <person name="Binder M."/>
            <person name="Bloem J."/>
            <person name="Labutti K."/>
            <person name="Salamov A."/>
            <person name="Andreopoulos B."/>
            <person name="Baker S."/>
            <person name="Barry K."/>
            <person name="Bills G."/>
            <person name="Bluhm B."/>
            <person name="Cannon C."/>
            <person name="Castanera R."/>
            <person name="Culley D."/>
            <person name="Daum C."/>
            <person name="Ezra D."/>
            <person name="Gonzalez J."/>
            <person name="Henrissat B."/>
            <person name="Kuo A."/>
            <person name="Liang C."/>
            <person name="Lipzen A."/>
            <person name="Lutzoni F."/>
            <person name="Magnuson J."/>
            <person name="Mondo S."/>
            <person name="Nolan M."/>
            <person name="Ohm R."/>
            <person name="Pangilinan J."/>
            <person name="Park H.-J."/>
            <person name="Ramirez L."/>
            <person name="Alfaro M."/>
            <person name="Sun H."/>
            <person name="Tritt A."/>
            <person name="Yoshinaga Y."/>
            <person name="Zwiers L.-H."/>
            <person name="Turgeon B."/>
            <person name="Goodwin S."/>
            <person name="Spatafora J."/>
            <person name="Crous P."/>
            <person name="Grigoriev I."/>
        </authorList>
    </citation>
    <scope>NUCLEOTIDE SEQUENCE</scope>
    <source>
        <strain evidence="3">CBS 113818</strain>
    </source>
</reference>
<keyword evidence="4" id="KW-1185">Reference proteome</keyword>
<keyword evidence="2" id="KW-0732">Signal</keyword>
<evidence type="ECO:0000313" key="4">
    <source>
        <dbReference type="Proteomes" id="UP000799424"/>
    </source>
</evidence>
<evidence type="ECO:0000256" key="1">
    <source>
        <dbReference type="SAM" id="Phobius"/>
    </source>
</evidence>
<dbReference type="Proteomes" id="UP000799424">
    <property type="component" value="Unassembled WGS sequence"/>
</dbReference>
<dbReference type="SUPFAM" id="SSF50965">
    <property type="entry name" value="Galactose oxidase, central domain"/>
    <property type="match status" value="1"/>
</dbReference>
<dbReference type="Gene3D" id="2.120.10.80">
    <property type="entry name" value="Kelch-type beta propeller"/>
    <property type="match status" value="1"/>
</dbReference>
<gene>
    <name evidence="3" type="ORF">CC86DRAFT_372249</name>
</gene>
<dbReference type="InterPro" id="IPR015915">
    <property type="entry name" value="Kelch-typ_b-propeller"/>
</dbReference>
<dbReference type="AlphaFoldDB" id="A0A6A6ZQW1"/>
<accession>A0A6A6ZQW1</accession>
<keyword evidence="1" id="KW-1133">Transmembrane helix</keyword>
<name>A0A6A6ZQW1_9PLEO</name>
<feature type="transmembrane region" description="Helical" evidence="1">
    <location>
        <begin position="462"/>
        <end position="483"/>
    </location>
</feature>
<keyword evidence="1" id="KW-0812">Transmembrane</keyword>
<organism evidence="3 4">
    <name type="scientific">Ophiobolus disseminans</name>
    <dbReference type="NCBI Taxonomy" id="1469910"/>
    <lineage>
        <taxon>Eukaryota</taxon>
        <taxon>Fungi</taxon>
        <taxon>Dikarya</taxon>
        <taxon>Ascomycota</taxon>
        <taxon>Pezizomycotina</taxon>
        <taxon>Dothideomycetes</taxon>
        <taxon>Pleosporomycetidae</taxon>
        <taxon>Pleosporales</taxon>
        <taxon>Pleosporineae</taxon>
        <taxon>Phaeosphaeriaceae</taxon>
        <taxon>Ophiobolus</taxon>
    </lineage>
</organism>
<feature type="chain" id="PRO_5025539290" description="Galactose oxidase" evidence="2">
    <location>
        <begin position="27"/>
        <end position="557"/>
    </location>
</feature>
<dbReference type="EMBL" id="MU006232">
    <property type="protein sequence ID" value="KAF2823218.1"/>
    <property type="molecule type" value="Genomic_DNA"/>
</dbReference>
<evidence type="ECO:0000313" key="3">
    <source>
        <dbReference type="EMBL" id="KAF2823218.1"/>
    </source>
</evidence>
<dbReference type="InterPro" id="IPR011043">
    <property type="entry name" value="Gal_Oxase/kelch_b-propeller"/>
</dbReference>
<evidence type="ECO:0008006" key="5">
    <source>
        <dbReference type="Google" id="ProtNLM"/>
    </source>
</evidence>
<dbReference type="OrthoDB" id="10251809at2759"/>
<feature type="signal peptide" evidence="2">
    <location>
        <begin position="1"/>
        <end position="26"/>
    </location>
</feature>
<evidence type="ECO:0000256" key="2">
    <source>
        <dbReference type="SAM" id="SignalP"/>
    </source>
</evidence>
<protein>
    <recommendedName>
        <fullName evidence="5">Galactose oxidase</fullName>
    </recommendedName>
</protein>
<sequence length="557" mass="61991">MFASDAYCRFATFHLLFSNLATLAYAQGHQVRRAGHTVVRAGDELVIHGGLIFDSNVNLTYEHNTWFIPLDKNWNNRTLNAWAIHSEAPGLTYQALFVDKEREILYSFGGALSPDGSIHDTQTNTFFEDYQPSIWALSLANTKESRSWYKAVGMNAAMSWPSDIKQPTNGAYASDDQRGYYLGGCLSRWTTRGITNDMDTFTAPGLLKFDFAAKQLTNSTDDGGFFMSQETGLNHRNRKPWPGPLINAPFGPQGTLISFGGYRANDTDNTSGVGSRSIWIFDKASNVSYHQETTGDIPGSAEDGIAFFSAADENNNTFEIFIWGRFDKTSKSDTIYVLSLPSFTWTKTSFQSYPRRKQMQCQSAGNNQAICIGGLLPESPIPSNTTDEWIQGVGVVDMTALVLKDGYDALAPPYTAPEVVKRANKNKGHFPAIWNFPEVKDLFEDFNPGTTSRQKLSRKNTIIIAVVVPVVLTIMAVLSFCWFRKKEVFSEVLHFSSFQKTEFFGKVSPKRKSGTFGPLCDVKGNQMNNSGNGGFFSGSIKNLKVYTITKQYCRSTC</sequence>